<dbReference type="GO" id="GO:0006935">
    <property type="term" value="P:chemotaxis"/>
    <property type="evidence" value="ECO:0007669"/>
    <property type="project" value="UniProtKB-KW"/>
</dbReference>
<comment type="subcellular location">
    <subcellularLocation>
        <location evidence="1">Cell membrane</location>
        <topology evidence="1">Multi-pass membrane protein</topology>
    </subcellularLocation>
</comment>
<evidence type="ECO:0000256" key="9">
    <source>
        <dbReference type="ARBA" id="ARBA00029447"/>
    </source>
</evidence>
<evidence type="ECO:0000256" key="8">
    <source>
        <dbReference type="ARBA" id="ARBA00023224"/>
    </source>
</evidence>
<evidence type="ECO:0000256" key="7">
    <source>
        <dbReference type="ARBA" id="ARBA00023136"/>
    </source>
</evidence>
<keyword evidence="7" id="KW-0472">Membrane</keyword>
<keyword evidence="2" id="KW-1003">Cell membrane</keyword>
<dbReference type="Pfam" id="PF00015">
    <property type="entry name" value="MCPsignal"/>
    <property type="match status" value="1"/>
</dbReference>
<evidence type="ECO:0000313" key="13">
    <source>
        <dbReference type="EMBL" id="CZF78878.1"/>
    </source>
</evidence>
<keyword evidence="6" id="KW-1133">Transmembrane helix</keyword>
<dbReference type="PANTHER" id="PTHR32089">
    <property type="entry name" value="METHYL-ACCEPTING CHEMOTAXIS PROTEIN MCPB"/>
    <property type="match status" value="1"/>
</dbReference>
<evidence type="ECO:0000256" key="5">
    <source>
        <dbReference type="ARBA" id="ARBA00022692"/>
    </source>
</evidence>
<evidence type="ECO:0000256" key="1">
    <source>
        <dbReference type="ARBA" id="ARBA00004651"/>
    </source>
</evidence>
<feature type="region of interest" description="Disordered" evidence="11">
    <location>
        <begin position="374"/>
        <end position="393"/>
    </location>
</feature>
<feature type="domain" description="Methyl-accepting transducer" evidence="12">
    <location>
        <begin position="94"/>
        <end position="321"/>
    </location>
</feature>
<dbReference type="PANTHER" id="PTHR32089:SF39">
    <property type="entry name" value="METHYL-ACCEPTING CHEMOTAXIS PROTEIN HLYB"/>
    <property type="match status" value="1"/>
</dbReference>
<dbReference type="InterPro" id="IPR004089">
    <property type="entry name" value="MCPsignal_dom"/>
</dbReference>
<evidence type="ECO:0000256" key="4">
    <source>
        <dbReference type="ARBA" id="ARBA00022500"/>
    </source>
</evidence>
<evidence type="ECO:0000259" key="12">
    <source>
        <dbReference type="PROSITE" id="PS50111"/>
    </source>
</evidence>
<evidence type="ECO:0000256" key="3">
    <source>
        <dbReference type="ARBA" id="ARBA00022481"/>
    </source>
</evidence>
<gene>
    <name evidence="13" type="primary">mcp4_2</name>
    <name evidence="13" type="ORF">GMA8713_00755</name>
</gene>
<dbReference type="RefSeq" id="WP_062705858.1">
    <property type="nucleotide sequence ID" value="NZ_CAWRCI010000004.1"/>
</dbReference>
<proteinExistence type="inferred from homology"/>
<accession>A0A128EWC7</accession>
<dbReference type="PRINTS" id="PR00260">
    <property type="entry name" value="CHEMTRNSDUCR"/>
</dbReference>
<keyword evidence="4" id="KW-0145">Chemotaxis</keyword>
<evidence type="ECO:0000313" key="14">
    <source>
        <dbReference type="Proteomes" id="UP000073601"/>
    </source>
</evidence>
<keyword evidence="5" id="KW-0812">Transmembrane</keyword>
<dbReference type="EMBL" id="FIZY01000004">
    <property type="protein sequence ID" value="CZF78878.1"/>
    <property type="molecule type" value="Genomic_DNA"/>
</dbReference>
<dbReference type="PROSITE" id="PS50111">
    <property type="entry name" value="CHEMOTAXIS_TRANSDUC_2"/>
    <property type="match status" value="1"/>
</dbReference>
<dbReference type="InterPro" id="IPR004090">
    <property type="entry name" value="Chemotax_Me-accpt_rcpt"/>
</dbReference>
<dbReference type="GO" id="GO:0004888">
    <property type="term" value="F:transmembrane signaling receptor activity"/>
    <property type="evidence" value="ECO:0007669"/>
    <property type="project" value="InterPro"/>
</dbReference>
<evidence type="ECO:0000256" key="6">
    <source>
        <dbReference type="ARBA" id="ARBA00022989"/>
    </source>
</evidence>
<dbReference type="GO" id="GO:0005886">
    <property type="term" value="C:plasma membrane"/>
    <property type="evidence" value="ECO:0007669"/>
    <property type="project" value="UniProtKB-SubCell"/>
</dbReference>
<evidence type="ECO:0000256" key="10">
    <source>
        <dbReference type="PROSITE-ProRule" id="PRU00284"/>
    </source>
</evidence>
<dbReference type="Proteomes" id="UP000073601">
    <property type="component" value="Unassembled WGS sequence"/>
</dbReference>
<reference evidence="14" key="1">
    <citation type="submission" date="2016-02" db="EMBL/GenBank/DDBJ databases">
        <authorList>
            <person name="Rodrigo-Torres Lidia"/>
            <person name="Arahal R.David."/>
        </authorList>
    </citation>
    <scope>NUCLEOTIDE SEQUENCE [LARGE SCALE GENOMIC DNA]</scope>
    <source>
        <strain evidence="14">CECT 8713</strain>
    </source>
</reference>
<sequence>MDRKSVRWVIALLGIAAAFYPMVVAQTPLTVSVAVAVSLAMLLLVNQKESAASVQVVVGTGYEDTPQDDNTVSYESTAILHKIHSILNIELIPIREQLDRQQEVIHDSVHNLNSSFFGMERAVGEQSTLAKYMVTELLNNEDSEYNLAKVLPETEQAIDQYIDLLVQVSEKSITAIHCIHDMSEKLQAVFGLLDQVQAMSDQTNLLALNAAIEAARAGELGRGFGVVASEVRDLANRASTLNSQIHRDINLAQDTVKQTSAIVGEIATLDMTTSIESKTRIESLLKGVQEVNNQVTLEIGKMTEQGEAVRAEVSKSIQGLQFADIVSQQGQHVLNNLHILEDLNDLITESLASGNVDWIALHKAVDDIEKMAGSAERAPAKQMSADEGDIELF</sequence>
<protein>
    <submittedName>
        <fullName evidence="13">Methyl-accepting chemotaxis protein 4</fullName>
    </submittedName>
</protein>
<dbReference type="SUPFAM" id="SSF58104">
    <property type="entry name" value="Methyl-accepting chemotaxis protein (MCP) signaling domain"/>
    <property type="match status" value="1"/>
</dbReference>
<keyword evidence="8 10" id="KW-0807">Transducer</keyword>
<dbReference type="Gene3D" id="1.10.287.950">
    <property type="entry name" value="Methyl-accepting chemotaxis protein"/>
    <property type="match status" value="1"/>
</dbReference>
<comment type="similarity">
    <text evidence="9">Belongs to the methyl-accepting chemotaxis (MCP) protein family.</text>
</comment>
<evidence type="ECO:0000256" key="11">
    <source>
        <dbReference type="SAM" id="MobiDB-lite"/>
    </source>
</evidence>
<dbReference type="GO" id="GO:0007165">
    <property type="term" value="P:signal transduction"/>
    <property type="evidence" value="ECO:0007669"/>
    <property type="project" value="UniProtKB-KW"/>
</dbReference>
<name>A0A128EWC7_9GAMM</name>
<dbReference type="OrthoDB" id="369661at2"/>
<dbReference type="AlphaFoldDB" id="A0A128EWC7"/>
<keyword evidence="3" id="KW-0488">Methylation</keyword>
<keyword evidence="14" id="KW-1185">Reference proteome</keyword>
<organism evidence="13 14">
    <name type="scientific">Grimontia marina</name>
    <dbReference type="NCBI Taxonomy" id="646534"/>
    <lineage>
        <taxon>Bacteria</taxon>
        <taxon>Pseudomonadati</taxon>
        <taxon>Pseudomonadota</taxon>
        <taxon>Gammaproteobacteria</taxon>
        <taxon>Vibrionales</taxon>
        <taxon>Vibrionaceae</taxon>
        <taxon>Grimontia</taxon>
    </lineage>
</organism>
<dbReference type="SMART" id="SM00283">
    <property type="entry name" value="MA"/>
    <property type="match status" value="1"/>
</dbReference>
<evidence type="ECO:0000256" key="2">
    <source>
        <dbReference type="ARBA" id="ARBA00022475"/>
    </source>
</evidence>